<dbReference type="Proteomes" id="UP000231990">
    <property type="component" value="Unassembled WGS sequence"/>
</dbReference>
<evidence type="ECO:0000259" key="1">
    <source>
        <dbReference type="Pfam" id="PF00561"/>
    </source>
</evidence>
<dbReference type="InterPro" id="IPR000073">
    <property type="entry name" value="AB_hydrolase_1"/>
</dbReference>
<gene>
    <name evidence="2" type="ORF">CH360_03265</name>
    <name evidence="3" type="ORF">CH373_03270</name>
</gene>
<dbReference type="GO" id="GO:0016020">
    <property type="term" value="C:membrane"/>
    <property type="evidence" value="ECO:0007669"/>
    <property type="project" value="TreeGrafter"/>
</dbReference>
<dbReference type="EMBL" id="NPDZ01000001">
    <property type="protein sequence ID" value="PJZ75053.1"/>
    <property type="molecule type" value="Genomic_DNA"/>
</dbReference>
<dbReference type="PRINTS" id="PR00111">
    <property type="entry name" value="ABHYDROLASE"/>
</dbReference>
<sequence length="292" mass="33625">MKQIYQLFLWKYTRQKIRFMEKELGFHKFFHDLGGHKIFYLKRSSNSNAAKRKTLFLIPGLLDSASGFRKLCPTLRKDYDLYLVDVPGFGWSKLPAVRYLYQVDIFAHLVYSLIRSLDLKDVVLGGHSMGALIAMHIALRDKEVEERIQKLVLLAPGGIPHPRRDEMRALLFPQTSKEIEKLLAALYYESAPSLGGFAKKALLSVWNNTAHHYLTINTLDREKEIFPGKRLSDIKLKTLIISGEDDPITEPKMIRKLSSYLKKSKISWIKGAKHALHVEKASEVSEIMNQWL</sequence>
<evidence type="ECO:0000313" key="3">
    <source>
        <dbReference type="EMBL" id="PJZ75053.1"/>
    </source>
</evidence>
<dbReference type="PANTHER" id="PTHR43798">
    <property type="entry name" value="MONOACYLGLYCEROL LIPASE"/>
    <property type="match status" value="1"/>
</dbReference>
<dbReference type="AlphaFoldDB" id="A0A2M9ZT09"/>
<evidence type="ECO:0000313" key="2">
    <source>
        <dbReference type="EMBL" id="PJZ71520.1"/>
    </source>
</evidence>
<name>A0A2M9ZT09_9LEPT</name>
<feature type="domain" description="AB hydrolase-1" evidence="1">
    <location>
        <begin position="54"/>
        <end position="173"/>
    </location>
</feature>
<dbReference type="EMBL" id="NPDY01000001">
    <property type="protein sequence ID" value="PJZ71520.1"/>
    <property type="molecule type" value="Genomic_DNA"/>
</dbReference>
<keyword evidence="4" id="KW-1185">Reference proteome</keyword>
<dbReference type="GO" id="GO:0016787">
    <property type="term" value="F:hydrolase activity"/>
    <property type="evidence" value="ECO:0007669"/>
    <property type="project" value="UniProtKB-KW"/>
</dbReference>
<proteinExistence type="predicted"/>
<accession>A0A2M9ZT09</accession>
<organism evidence="3 5">
    <name type="scientific">Leptospira perolatii</name>
    <dbReference type="NCBI Taxonomy" id="2023191"/>
    <lineage>
        <taxon>Bacteria</taxon>
        <taxon>Pseudomonadati</taxon>
        <taxon>Spirochaetota</taxon>
        <taxon>Spirochaetia</taxon>
        <taxon>Leptospirales</taxon>
        <taxon>Leptospiraceae</taxon>
        <taxon>Leptospira</taxon>
    </lineage>
</organism>
<dbReference type="RefSeq" id="WP_100712504.1">
    <property type="nucleotide sequence ID" value="NZ_NPDY01000001.1"/>
</dbReference>
<dbReference type="Proteomes" id="UP000231962">
    <property type="component" value="Unassembled WGS sequence"/>
</dbReference>
<dbReference type="Pfam" id="PF00561">
    <property type="entry name" value="Abhydrolase_1"/>
    <property type="match status" value="1"/>
</dbReference>
<dbReference type="SUPFAM" id="SSF53474">
    <property type="entry name" value="alpha/beta-Hydrolases"/>
    <property type="match status" value="1"/>
</dbReference>
<dbReference type="PANTHER" id="PTHR43798:SF33">
    <property type="entry name" value="HYDROLASE, PUTATIVE (AFU_ORTHOLOGUE AFUA_2G14860)-RELATED"/>
    <property type="match status" value="1"/>
</dbReference>
<dbReference type="Gene3D" id="3.40.50.1820">
    <property type="entry name" value="alpha/beta hydrolase"/>
    <property type="match status" value="1"/>
</dbReference>
<dbReference type="InterPro" id="IPR029058">
    <property type="entry name" value="AB_hydrolase_fold"/>
</dbReference>
<evidence type="ECO:0000313" key="4">
    <source>
        <dbReference type="Proteomes" id="UP000231962"/>
    </source>
</evidence>
<keyword evidence="3" id="KW-0378">Hydrolase</keyword>
<comment type="caution">
    <text evidence="3">The sequence shown here is derived from an EMBL/GenBank/DDBJ whole genome shotgun (WGS) entry which is preliminary data.</text>
</comment>
<dbReference type="OrthoDB" id="27092at2"/>
<evidence type="ECO:0000313" key="5">
    <source>
        <dbReference type="Proteomes" id="UP000231990"/>
    </source>
</evidence>
<reference evidence="4 5" key="1">
    <citation type="submission" date="2017-07" db="EMBL/GenBank/DDBJ databases">
        <title>Leptospira spp. isolated from tropical soils.</title>
        <authorList>
            <person name="Thibeaux R."/>
            <person name="Iraola G."/>
            <person name="Ferres I."/>
            <person name="Bierque E."/>
            <person name="Girault D."/>
            <person name="Soupe-Gilbert M.-E."/>
            <person name="Picardeau M."/>
            <person name="Goarant C."/>
        </authorList>
    </citation>
    <scope>NUCLEOTIDE SEQUENCE [LARGE SCALE GENOMIC DNA]</scope>
    <source>
        <strain evidence="3 5">FH1-B-B1</strain>
        <strain evidence="2 4">FH1-B-C1</strain>
    </source>
</reference>
<dbReference type="InterPro" id="IPR050266">
    <property type="entry name" value="AB_hydrolase_sf"/>
</dbReference>
<protein>
    <submittedName>
        <fullName evidence="3">Alpha/beta hydrolase</fullName>
    </submittedName>
</protein>